<proteinExistence type="predicted"/>
<dbReference type="Pfam" id="PF11188">
    <property type="entry name" value="DUF2975"/>
    <property type="match status" value="1"/>
</dbReference>
<name>A0A9D1JBJ3_9FIRM</name>
<evidence type="ECO:0000256" key="1">
    <source>
        <dbReference type="SAM" id="Phobius"/>
    </source>
</evidence>
<feature type="transmembrane region" description="Helical" evidence="1">
    <location>
        <begin position="47"/>
        <end position="69"/>
    </location>
</feature>
<dbReference type="EMBL" id="DVHM01000149">
    <property type="protein sequence ID" value="HIR71418.1"/>
    <property type="molecule type" value="Genomic_DNA"/>
</dbReference>
<keyword evidence="1" id="KW-0812">Transmembrane</keyword>
<dbReference type="AlphaFoldDB" id="A0A9D1JBJ3"/>
<dbReference type="Proteomes" id="UP000823912">
    <property type="component" value="Unassembled WGS sequence"/>
</dbReference>
<keyword evidence="1" id="KW-0472">Membrane</keyword>
<dbReference type="InterPro" id="IPR021354">
    <property type="entry name" value="DUF2975"/>
</dbReference>
<keyword evidence="1" id="KW-1133">Transmembrane helix</keyword>
<feature type="transmembrane region" description="Helical" evidence="1">
    <location>
        <begin position="12"/>
        <end position="35"/>
    </location>
</feature>
<evidence type="ECO:0000313" key="3">
    <source>
        <dbReference type="Proteomes" id="UP000823912"/>
    </source>
</evidence>
<feature type="transmembrane region" description="Helical" evidence="1">
    <location>
        <begin position="90"/>
        <end position="113"/>
    </location>
</feature>
<accession>A0A9D1JBJ3</accession>
<sequence>MKQKKICRWLKGLTVLLGTMGVAFFGGVTVLAFYMRQQNPQDPVWSFVFFSWYTAVLCYGVLFQFWNVCTQIGRDNSFSLENVRSFHRMAMLGVAAGAGYLVRMVYLIAAGGFRWPVFLYNFALILLSVVFVTLCEALSQLVRNAYEVKRENELTI</sequence>
<gene>
    <name evidence="2" type="ORF">IAA55_09065</name>
</gene>
<evidence type="ECO:0000313" key="2">
    <source>
        <dbReference type="EMBL" id="HIR71418.1"/>
    </source>
</evidence>
<organism evidence="2 3">
    <name type="scientific">Candidatus Pullilachnospira gallistercoris</name>
    <dbReference type="NCBI Taxonomy" id="2840911"/>
    <lineage>
        <taxon>Bacteria</taxon>
        <taxon>Bacillati</taxon>
        <taxon>Bacillota</taxon>
        <taxon>Clostridia</taxon>
        <taxon>Lachnospirales</taxon>
        <taxon>Lachnospiraceae</taxon>
        <taxon>Lachnospiraceae incertae sedis</taxon>
        <taxon>Candidatus Pullilachnospira</taxon>
    </lineage>
</organism>
<reference evidence="2" key="1">
    <citation type="submission" date="2020-10" db="EMBL/GenBank/DDBJ databases">
        <authorList>
            <person name="Gilroy R."/>
        </authorList>
    </citation>
    <scope>NUCLEOTIDE SEQUENCE</scope>
    <source>
        <strain evidence="2">ChiSjej5B23-6657</strain>
    </source>
</reference>
<protein>
    <submittedName>
        <fullName evidence="2">DUF2975 domain-containing protein</fullName>
    </submittedName>
</protein>
<comment type="caution">
    <text evidence="2">The sequence shown here is derived from an EMBL/GenBank/DDBJ whole genome shotgun (WGS) entry which is preliminary data.</text>
</comment>
<reference evidence="2" key="2">
    <citation type="journal article" date="2021" name="PeerJ">
        <title>Extensive microbial diversity within the chicken gut microbiome revealed by metagenomics and culture.</title>
        <authorList>
            <person name="Gilroy R."/>
            <person name="Ravi A."/>
            <person name="Getino M."/>
            <person name="Pursley I."/>
            <person name="Horton D.L."/>
            <person name="Alikhan N.F."/>
            <person name="Baker D."/>
            <person name="Gharbi K."/>
            <person name="Hall N."/>
            <person name="Watson M."/>
            <person name="Adriaenssens E.M."/>
            <person name="Foster-Nyarko E."/>
            <person name="Jarju S."/>
            <person name="Secka A."/>
            <person name="Antonio M."/>
            <person name="Oren A."/>
            <person name="Chaudhuri R.R."/>
            <person name="La Ragione R."/>
            <person name="Hildebrand F."/>
            <person name="Pallen M.J."/>
        </authorList>
    </citation>
    <scope>NUCLEOTIDE SEQUENCE</scope>
    <source>
        <strain evidence="2">ChiSjej5B23-6657</strain>
    </source>
</reference>
<feature type="transmembrane region" description="Helical" evidence="1">
    <location>
        <begin position="119"/>
        <end position="142"/>
    </location>
</feature>